<comment type="caution">
    <text evidence="12">The sequence shown here is derived from an EMBL/GenBank/DDBJ whole genome shotgun (WGS) entry which is preliminary data.</text>
</comment>
<dbReference type="PANTHER" id="PTHR43394:SF1">
    <property type="entry name" value="ATP-BINDING CASSETTE SUB-FAMILY B MEMBER 10, MITOCHONDRIAL"/>
    <property type="match status" value="1"/>
</dbReference>
<dbReference type="GO" id="GO:0005886">
    <property type="term" value="C:plasma membrane"/>
    <property type="evidence" value="ECO:0007669"/>
    <property type="project" value="UniProtKB-SubCell"/>
</dbReference>
<keyword evidence="5" id="KW-0547">Nucleotide-binding</keyword>
<feature type="domain" description="ABC transmembrane type-1" evidence="11">
    <location>
        <begin position="16"/>
        <end position="299"/>
    </location>
</feature>
<evidence type="ECO:0000256" key="3">
    <source>
        <dbReference type="ARBA" id="ARBA00022475"/>
    </source>
</evidence>
<feature type="transmembrane region" description="Helical" evidence="9">
    <location>
        <begin position="131"/>
        <end position="150"/>
    </location>
</feature>
<dbReference type="Pfam" id="PF00005">
    <property type="entry name" value="ABC_tran"/>
    <property type="match status" value="1"/>
</dbReference>
<comment type="subcellular location">
    <subcellularLocation>
        <location evidence="1">Cell membrane</location>
        <topology evidence="1">Multi-pass membrane protein</topology>
    </subcellularLocation>
</comment>
<dbReference type="EMBL" id="DTGG01000093">
    <property type="protein sequence ID" value="HFZ09078.1"/>
    <property type="molecule type" value="Genomic_DNA"/>
</dbReference>
<dbReference type="GO" id="GO:0016887">
    <property type="term" value="F:ATP hydrolysis activity"/>
    <property type="evidence" value="ECO:0007669"/>
    <property type="project" value="InterPro"/>
</dbReference>
<dbReference type="PROSITE" id="PS50893">
    <property type="entry name" value="ABC_TRANSPORTER_2"/>
    <property type="match status" value="1"/>
</dbReference>
<evidence type="ECO:0000313" key="12">
    <source>
        <dbReference type="EMBL" id="HFZ09078.1"/>
    </source>
</evidence>
<dbReference type="GO" id="GO:0015421">
    <property type="term" value="F:ABC-type oligopeptide transporter activity"/>
    <property type="evidence" value="ECO:0007669"/>
    <property type="project" value="TreeGrafter"/>
</dbReference>
<dbReference type="InterPro" id="IPR017871">
    <property type="entry name" value="ABC_transporter-like_CS"/>
</dbReference>
<gene>
    <name evidence="12" type="ORF">ENV41_02980</name>
</gene>
<evidence type="ECO:0000256" key="8">
    <source>
        <dbReference type="ARBA" id="ARBA00023136"/>
    </source>
</evidence>
<evidence type="ECO:0000259" key="10">
    <source>
        <dbReference type="PROSITE" id="PS50893"/>
    </source>
</evidence>
<keyword evidence="4 9" id="KW-0812">Transmembrane</keyword>
<dbReference type="InterPro" id="IPR003439">
    <property type="entry name" value="ABC_transporter-like_ATP-bd"/>
</dbReference>
<dbReference type="FunFam" id="3.40.50.300:FF:000221">
    <property type="entry name" value="Multidrug ABC transporter ATP-binding protein"/>
    <property type="match status" value="1"/>
</dbReference>
<evidence type="ECO:0000256" key="6">
    <source>
        <dbReference type="ARBA" id="ARBA00022840"/>
    </source>
</evidence>
<feature type="transmembrane region" description="Helical" evidence="9">
    <location>
        <begin position="239"/>
        <end position="259"/>
    </location>
</feature>
<dbReference type="Gene3D" id="1.20.1560.10">
    <property type="entry name" value="ABC transporter type 1, transmembrane domain"/>
    <property type="match status" value="1"/>
</dbReference>
<dbReference type="InterPro" id="IPR003593">
    <property type="entry name" value="AAA+_ATPase"/>
</dbReference>
<keyword evidence="7 9" id="KW-1133">Transmembrane helix</keyword>
<dbReference type="InterPro" id="IPR027417">
    <property type="entry name" value="P-loop_NTPase"/>
</dbReference>
<organism evidence="12">
    <name type="scientific">candidate division CPR3 bacterium</name>
    <dbReference type="NCBI Taxonomy" id="2268181"/>
    <lineage>
        <taxon>Bacteria</taxon>
        <taxon>Bacteria division CPR3</taxon>
    </lineage>
</organism>
<evidence type="ECO:0000256" key="9">
    <source>
        <dbReference type="SAM" id="Phobius"/>
    </source>
</evidence>
<feature type="domain" description="ABC transporter" evidence="10">
    <location>
        <begin position="332"/>
        <end position="566"/>
    </location>
</feature>
<accession>A0A7V3JAC0</accession>
<dbReference type="SUPFAM" id="SSF90123">
    <property type="entry name" value="ABC transporter transmembrane region"/>
    <property type="match status" value="1"/>
</dbReference>
<keyword evidence="8 9" id="KW-0472">Membrane</keyword>
<keyword evidence="3" id="KW-1003">Cell membrane</keyword>
<dbReference type="CDD" id="cd18541">
    <property type="entry name" value="ABC_6TM_TmrB_like"/>
    <property type="match status" value="1"/>
</dbReference>
<dbReference type="InterPro" id="IPR011527">
    <property type="entry name" value="ABC1_TM_dom"/>
</dbReference>
<dbReference type="SUPFAM" id="SSF52540">
    <property type="entry name" value="P-loop containing nucleoside triphosphate hydrolases"/>
    <property type="match status" value="1"/>
</dbReference>
<dbReference type="FunFam" id="1.20.1560.10:FF:000011">
    <property type="entry name" value="Multidrug ABC transporter ATP-binding protein"/>
    <property type="match status" value="1"/>
</dbReference>
<dbReference type="InterPro" id="IPR036640">
    <property type="entry name" value="ABC1_TM_sf"/>
</dbReference>
<evidence type="ECO:0000256" key="1">
    <source>
        <dbReference type="ARBA" id="ARBA00004651"/>
    </source>
</evidence>
<evidence type="ECO:0000256" key="5">
    <source>
        <dbReference type="ARBA" id="ARBA00022741"/>
    </source>
</evidence>
<feature type="transmembrane region" description="Helical" evidence="9">
    <location>
        <begin position="56"/>
        <end position="74"/>
    </location>
</feature>
<keyword evidence="6 12" id="KW-0067">ATP-binding</keyword>
<dbReference type="SMART" id="SM00382">
    <property type="entry name" value="AAA"/>
    <property type="match status" value="1"/>
</dbReference>
<protein>
    <submittedName>
        <fullName evidence="12">ABC transporter ATP-binding protein</fullName>
    </submittedName>
</protein>
<name>A0A7V3JAC0_UNCC3</name>
<evidence type="ECO:0000259" key="11">
    <source>
        <dbReference type="PROSITE" id="PS50929"/>
    </source>
</evidence>
<evidence type="ECO:0000256" key="2">
    <source>
        <dbReference type="ARBA" id="ARBA00022448"/>
    </source>
</evidence>
<dbReference type="Gene3D" id="3.40.50.300">
    <property type="entry name" value="P-loop containing nucleotide triphosphate hydrolases"/>
    <property type="match status" value="1"/>
</dbReference>
<proteinExistence type="predicted"/>
<feature type="transmembrane region" description="Helical" evidence="9">
    <location>
        <begin position="12"/>
        <end position="36"/>
    </location>
</feature>
<evidence type="ECO:0000256" key="4">
    <source>
        <dbReference type="ARBA" id="ARBA00022692"/>
    </source>
</evidence>
<dbReference type="GO" id="GO:0005524">
    <property type="term" value="F:ATP binding"/>
    <property type="evidence" value="ECO:0007669"/>
    <property type="project" value="UniProtKB-KW"/>
</dbReference>
<dbReference type="InterPro" id="IPR039421">
    <property type="entry name" value="Type_1_exporter"/>
</dbReference>
<feature type="transmembrane region" description="Helical" evidence="9">
    <location>
        <begin position="279"/>
        <end position="297"/>
    </location>
</feature>
<sequence>MKGILKRLWKYKLSIFLGIFSLLIVDGAQLIIPLIIRKSINLIQSGHATMMILGRYALYILGLTLIIAILRFFWRYFIMGTARKVERDIREEIYFHLVKLSASFFNKERTGELMALVTNDTDAVRMAAGMGLVQITDIIVYSTFSLAIMFKISPMLTIYALLPLPLISLLISFSGRLNYKYFKEVQETFSYLTEKIRESIVGIRVLKGFSQVDGQIKDIAVTNEIYFKKNMKLAKVSSLFEPGIQLGATLSFAILLFFGGRKVILNEISLGDFVAFSSYLGMMIWPMIAIGFLVNMLQRGSASMDRIERVLKVEPEIKNPQLPRKVKIEGNIEVKNLTFSYVEGRPVLIDINFTLRKGQKLGIIGRTGSGKSTLCYLIPRVFDPPEGSIFIEDVDVRYHDLTNLRNAISFVPQESLLFSATIRENVAYGKTDATEEEIVKALKLAEIYNEVMEMPNGLDTLVGERGITLSGGQKQRIAIARAIVKNAPIFIIDDALSAVDAETENRILENLREFLSDKTTIIVSHRVSAVMDADEIIVLEDGKIVDRGTHEELISREGFYKHIFELQKLEEGLVR</sequence>
<dbReference type="AlphaFoldDB" id="A0A7V3JAC0"/>
<reference evidence="12" key="1">
    <citation type="journal article" date="2020" name="mSystems">
        <title>Genome- and Community-Level Interaction Insights into Carbon Utilization and Element Cycling Functions of Hydrothermarchaeota in Hydrothermal Sediment.</title>
        <authorList>
            <person name="Zhou Z."/>
            <person name="Liu Y."/>
            <person name="Xu W."/>
            <person name="Pan J."/>
            <person name="Luo Z.H."/>
            <person name="Li M."/>
        </authorList>
    </citation>
    <scope>NUCLEOTIDE SEQUENCE [LARGE SCALE GENOMIC DNA]</scope>
    <source>
        <strain evidence="12">SpSt-757</strain>
    </source>
</reference>
<keyword evidence="2" id="KW-0813">Transport</keyword>
<dbReference type="PANTHER" id="PTHR43394">
    <property type="entry name" value="ATP-DEPENDENT PERMEASE MDL1, MITOCHONDRIAL"/>
    <property type="match status" value="1"/>
</dbReference>
<dbReference type="PROSITE" id="PS50929">
    <property type="entry name" value="ABC_TM1F"/>
    <property type="match status" value="1"/>
</dbReference>
<dbReference type="Pfam" id="PF00664">
    <property type="entry name" value="ABC_membrane"/>
    <property type="match status" value="1"/>
</dbReference>
<evidence type="ECO:0000256" key="7">
    <source>
        <dbReference type="ARBA" id="ARBA00022989"/>
    </source>
</evidence>
<feature type="transmembrane region" description="Helical" evidence="9">
    <location>
        <begin position="156"/>
        <end position="173"/>
    </location>
</feature>
<dbReference type="PROSITE" id="PS00211">
    <property type="entry name" value="ABC_TRANSPORTER_1"/>
    <property type="match status" value="1"/>
</dbReference>